<keyword evidence="3" id="KW-0808">Transferase</keyword>
<accession>A0A552UGL5</accession>
<protein>
    <submittedName>
        <fullName evidence="3">GNAT family N-acetyltransferase</fullName>
    </submittedName>
</protein>
<keyword evidence="4" id="KW-1185">Reference proteome</keyword>
<dbReference type="Gene3D" id="3.40.630.30">
    <property type="match status" value="1"/>
</dbReference>
<feature type="domain" description="N-acetyltransferase" evidence="2">
    <location>
        <begin position="48"/>
        <end position="187"/>
    </location>
</feature>
<dbReference type="InterPro" id="IPR051531">
    <property type="entry name" value="N-acetyltransferase"/>
</dbReference>
<gene>
    <name evidence="3" type="ORF">FMM06_04050</name>
</gene>
<evidence type="ECO:0000313" key="4">
    <source>
        <dbReference type="Proteomes" id="UP000317894"/>
    </source>
</evidence>
<dbReference type="AlphaFoldDB" id="A0A552UGL5"/>
<dbReference type="PANTHER" id="PTHR43792">
    <property type="entry name" value="GNAT FAMILY, PUTATIVE (AFU_ORTHOLOGUE AFUA_3G00765)-RELATED-RELATED"/>
    <property type="match status" value="1"/>
</dbReference>
<organism evidence="3 4">
    <name type="scientific">Glacieibacterium frigidum</name>
    <dbReference type="NCBI Taxonomy" id="2593303"/>
    <lineage>
        <taxon>Bacteria</taxon>
        <taxon>Pseudomonadati</taxon>
        <taxon>Pseudomonadota</taxon>
        <taxon>Alphaproteobacteria</taxon>
        <taxon>Sphingomonadales</taxon>
        <taxon>Sphingosinicellaceae</taxon>
        <taxon>Glacieibacterium</taxon>
    </lineage>
</organism>
<dbReference type="Pfam" id="PF13302">
    <property type="entry name" value="Acetyltransf_3"/>
    <property type="match status" value="1"/>
</dbReference>
<feature type="compositionally biased region" description="Basic residues" evidence="1">
    <location>
        <begin position="12"/>
        <end position="31"/>
    </location>
</feature>
<evidence type="ECO:0000313" key="3">
    <source>
        <dbReference type="EMBL" id="TRW17355.1"/>
    </source>
</evidence>
<dbReference type="OrthoDB" id="6293260at2"/>
<feature type="region of interest" description="Disordered" evidence="1">
    <location>
        <begin position="1"/>
        <end position="34"/>
    </location>
</feature>
<reference evidence="3 4" key="1">
    <citation type="submission" date="2019-07" db="EMBL/GenBank/DDBJ databases">
        <title>Novel species isolated from glacier.</title>
        <authorList>
            <person name="Liu Q."/>
            <person name="Xin Y.-H."/>
        </authorList>
    </citation>
    <scope>NUCLEOTIDE SEQUENCE [LARGE SCALE GENOMIC DNA]</scope>
    <source>
        <strain evidence="3 4">LB1R16</strain>
    </source>
</reference>
<dbReference type="InterPro" id="IPR016181">
    <property type="entry name" value="Acyl_CoA_acyltransferase"/>
</dbReference>
<sequence length="231" mass="24828">MAVGPEGGKSSSLRRRRGAHVPALHRQRPPRHAADRARVRAEVILSRRTVLTPVGVHDAGDIIALHRDPRVVAQLIDGIPDEPWKVSIYLDWAAKLHARGIGPWAARRQGDGRFLGLYTLTPFNDGDDDLLEFGGRLARAAWPGGLSVEAGAALIDHAFEGLGRRELVSAHHPDNRAAAAALARLGFGNPAPETVFGRSAIVHRLDVATWRALGGRALPPSRGGGRMGEAR</sequence>
<dbReference type="GO" id="GO:0016747">
    <property type="term" value="F:acyltransferase activity, transferring groups other than amino-acyl groups"/>
    <property type="evidence" value="ECO:0007669"/>
    <property type="project" value="InterPro"/>
</dbReference>
<name>A0A552UGL5_9SPHN</name>
<dbReference type="InterPro" id="IPR000182">
    <property type="entry name" value="GNAT_dom"/>
</dbReference>
<evidence type="ECO:0000256" key="1">
    <source>
        <dbReference type="SAM" id="MobiDB-lite"/>
    </source>
</evidence>
<dbReference type="SUPFAM" id="SSF55729">
    <property type="entry name" value="Acyl-CoA N-acyltransferases (Nat)"/>
    <property type="match status" value="1"/>
</dbReference>
<dbReference type="Proteomes" id="UP000317894">
    <property type="component" value="Unassembled WGS sequence"/>
</dbReference>
<comment type="caution">
    <text evidence="3">The sequence shown here is derived from an EMBL/GenBank/DDBJ whole genome shotgun (WGS) entry which is preliminary data.</text>
</comment>
<proteinExistence type="predicted"/>
<dbReference type="PANTHER" id="PTHR43792:SF16">
    <property type="entry name" value="N-ACETYLTRANSFERASE DOMAIN-CONTAINING PROTEIN"/>
    <property type="match status" value="1"/>
</dbReference>
<dbReference type="EMBL" id="VJWA01000001">
    <property type="protein sequence ID" value="TRW17355.1"/>
    <property type="molecule type" value="Genomic_DNA"/>
</dbReference>
<evidence type="ECO:0000259" key="2">
    <source>
        <dbReference type="Pfam" id="PF13302"/>
    </source>
</evidence>